<dbReference type="OrthoDB" id="2588098at2759"/>
<dbReference type="AlphaFoldDB" id="A0A165MVU4"/>
<reference evidence="1 2" key="1">
    <citation type="journal article" date="2016" name="Mol. Biol. Evol.">
        <title>Comparative Genomics of Early-Diverging Mushroom-Forming Fungi Provides Insights into the Origins of Lignocellulose Decay Capabilities.</title>
        <authorList>
            <person name="Nagy L.G."/>
            <person name="Riley R."/>
            <person name="Tritt A."/>
            <person name="Adam C."/>
            <person name="Daum C."/>
            <person name="Floudas D."/>
            <person name="Sun H."/>
            <person name="Yadav J.S."/>
            <person name="Pangilinan J."/>
            <person name="Larsson K.H."/>
            <person name="Matsuura K."/>
            <person name="Barry K."/>
            <person name="Labutti K."/>
            <person name="Kuo R."/>
            <person name="Ohm R.A."/>
            <person name="Bhattacharya S.S."/>
            <person name="Shirouzu T."/>
            <person name="Yoshinaga Y."/>
            <person name="Martin F.M."/>
            <person name="Grigoriev I.V."/>
            <person name="Hibbett D.S."/>
        </authorList>
    </citation>
    <scope>NUCLEOTIDE SEQUENCE [LARGE SCALE GENOMIC DNA]</scope>
    <source>
        <strain evidence="1 2">HHB14362 ss-1</strain>
    </source>
</reference>
<accession>A0A165MVU4</accession>
<name>A0A165MVU4_9AGAM</name>
<organism evidence="1 2">
    <name type="scientific">Neolentinus lepideus HHB14362 ss-1</name>
    <dbReference type="NCBI Taxonomy" id="1314782"/>
    <lineage>
        <taxon>Eukaryota</taxon>
        <taxon>Fungi</taxon>
        <taxon>Dikarya</taxon>
        <taxon>Basidiomycota</taxon>
        <taxon>Agaricomycotina</taxon>
        <taxon>Agaricomycetes</taxon>
        <taxon>Gloeophyllales</taxon>
        <taxon>Gloeophyllaceae</taxon>
        <taxon>Neolentinus</taxon>
    </lineage>
</organism>
<protein>
    <submittedName>
        <fullName evidence="1">Uncharacterized protein</fullName>
    </submittedName>
</protein>
<dbReference type="EMBL" id="KV425659">
    <property type="protein sequence ID" value="KZT18847.1"/>
    <property type="molecule type" value="Genomic_DNA"/>
</dbReference>
<keyword evidence="2" id="KW-1185">Reference proteome</keyword>
<evidence type="ECO:0000313" key="1">
    <source>
        <dbReference type="EMBL" id="KZT18847.1"/>
    </source>
</evidence>
<evidence type="ECO:0000313" key="2">
    <source>
        <dbReference type="Proteomes" id="UP000076761"/>
    </source>
</evidence>
<dbReference type="Proteomes" id="UP000076761">
    <property type="component" value="Unassembled WGS sequence"/>
</dbReference>
<proteinExistence type="predicted"/>
<gene>
    <name evidence="1" type="ORF">NEOLEDRAFT_1142825</name>
</gene>
<sequence length="319" mass="37151">MGQYWMFVNLDARECRGYGKLGEFMTYSHAGSVSRWLLTMLLPPVIEPDLDALNDEISRRATRSRLGGDLGRLNISTELLRMIFSELDCLADVACLSIANSALWVIGFARVSELVRKHPTRWEGQRVICIGDYAEDLPEGLLKPEETQELEEFPTFYDFVCSCYSERYRASWNLEFLRRLPRDEREAFELLAYPGLIGEFGFEYRDSYYRERKWLLCNLSKKEYVRSSKLLDTVADAIHLGDVLLSQVCWSTDDSTSMQYEGDLHRGAWAGYRFTVRDVEEFEEHEKDGTWKDVSEEVLKTVVEIWRSEHGPKWPENQT</sequence>
<dbReference type="InParanoid" id="A0A165MVU4"/>